<proteinExistence type="predicted"/>
<gene>
    <name evidence="2" type="ORF">ENK44_06790</name>
</gene>
<feature type="domain" description="DinB-like" evidence="1">
    <location>
        <begin position="18"/>
        <end position="180"/>
    </location>
</feature>
<dbReference type="InterPro" id="IPR034660">
    <property type="entry name" value="DinB/YfiT-like"/>
</dbReference>
<dbReference type="Proteomes" id="UP000885779">
    <property type="component" value="Unassembled WGS sequence"/>
</dbReference>
<dbReference type="SUPFAM" id="SSF109854">
    <property type="entry name" value="DinB/YfiT-like putative metalloenzymes"/>
    <property type="match status" value="2"/>
</dbReference>
<dbReference type="AlphaFoldDB" id="A0A7V4TZS0"/>
<reference evidence="2" key="1">
    <citation type="journal article" date="2020" name="mSystems">
        <title>Genome- and Community-Level Interaction Insights into Carbon Utilization and Element Cycling Functions of Hydrothermarchaeota in Hydrothermal Sediment.</title>
        <authorList>
            <person name="Zhou Z."/>
            <person name="Liu Y."/>
            <person name="Xu W."/>
            <person name="Pan J."/>
            <person name="Luo Z.H."/>
            <person name="Li M."/>
        </authorList>
    </citation>
    <scope>NUCLEOTIDE SEQUENCE [LARGE SCALE GENOMIC DNA]</scope>
    <source>
        <strain evidence="2">HyVt-577</strain>
    </source>
</reference>
<dbReference type="InterPro" id="IPR024775">
    <property type="entry name" value="DinB-like"/>
</dbReference>
<dbReference type="Pfam" id="PF12867">
    <property type="entry name" value="DinB_2"/>
    <property type="match status" value="1"/>
</dbReference>
<protein>
    <submittedName>
        <fullName evidence="2">DinB family protein</fullName>
    </submittedName>
</protein>
<sequence length="192" mass="22826">MSMFKELNAACTKLLAEFEINAERMKDLIYPLSDRQVNWRPEYDKWSVLDNLLHINITNQSYLDNILGKLNVLHKAEKPLIQDAEWSILGRFFLYLMEPPYHLRFKAPKKLLPKNPLLREETVLQFMDIHNKIEAMLNQAVYYRLKGLRFYSPGSRHFSWSFVEIVSILAAHERRHLWQAEQIVSLPLFPQK</sequence>
<evidence type="ECO:0000313" key="2">
    <source>
        <dbReference type="EMBL" id="HGY55386.1"/>
    </source>
</evidence>
<evidence type="ECO:0000259" key="1">
    <source>
        <dbReference type="Pfam" id="PF12867"/>
    </source>
</evidence>
<dbReference type="Gene3D" id="1.20.120.450">
    <property type="entry name" value="dinb family like domain"/>
    <property type="match status" value="1"/>
</dbReference>
<comment type="caution">
    <text evidence="2">The sequence shown here is derived from an EMBL/GenBank/DDBJ whole genome shotgun (WGS) entry which is preliminary data.</text>
</comment>
<name>A0A7V4TZS0_CALAY</name>
<dbReference type="EMBL" id="DRQG01000064">
    <property type="protein sequence ID" value="HGY55386.1"/>
    <property type="molecule type" value="Genomic_DNA"/>
</dbReference>
<accession>A0A7V4TZS0</accession>
<organism evidence="2">
    <name type="scientific">Caldithrix abyssi</name>
    <dbReference type="NCBI Taxonomy" id="187145"/>
    <lineage>
        <taxon>Bacteria</taxon>
        <taxon>Pseudomonadati</taxon>
        <taxon>Calditrichota</taxon>
        <taxon>Calditrichia</taxon>
        <taxon>Calditrichales</taxon>
        <taxon>Calditrichaceae</taxon>
        <taxon>Caldithrix</taxon>
    </lineage>
</organism>